<evidence type="ECO:0000313" key="1">
    <source>
        <dbReference type="EMBL" id="SEJ64500.1"/>
    </source>
</evidence>
<evidence type="ECO:0000313" key="2">
    <source>
        <dbReference type="Proteomes" id="UP000199403"/>
    </source>
</evidence>
<dbReference type="STRING" id="1416801.SAMN05192553_10718"/>
<name>A0A1H7ARJ2_9BACT</name>
<dbReference type="AlphaFoldDB" id="A0A1H7ARJ2"/>
<sequence>MVEPIYLRLVILCYRHLRFSPFTGTATPISPFLKHTKCGQNATVPRCIALQQQDRPFCFSLLSIPESLFISVTTTCQMSEQNPHQLPPLRFCRNSRAFYTTNGGGDCRKRIERAGLIGIHRFSGISFPKYINSQKTVVG</sequence>
<keyword evidence="2" id="KW-1185">Reference proteome</keyword>
<proteinExistence type="predicted"/>
<dbReference type="Proteomes" id="UP000199403">
    <property type="component" value="Unassembled WGS sequence"/>
</dbReference>
<protein>
    <submittedName>
        <fullName evidence="1">Uncharacterized protein</fullName>
    </submittedName>
</protein>
<gene>
    <name evidence="1" type="ORF">SAMN05192553_10718</name>
</gene>
<reference evidence="2" key="1">
    <citation type="submission" date="2016-10" db="EMBL/GenBank/DDBJ databases">
        <authorList>
            <person name="Varghese N."/>
            <person name="Submissions S."/>
        </authorList>
    </citation>
    <scope>NUCLEOTIDE SEQUENCE [LARGE SCALE GENOMIC DNA]</scope>
    <source>
        <strain evidence="2">IBRC-M 10761</strain>
    </source>
</reference>
<accession>A0A1H7ARJ2</accession>
<organism evidence="1 2">
    <name type="scientific">Cyclobacterium xiamenense</name>
    <dbReference type="NCBI Taxonomy" id="1297121"/>
    <lineage>
        <taxon>Bacteria</taxon>
        <taxon>Pseudomonadati</taxon>
        <taxon>Bacteroidota</taxon>
        <taxon>Cytophagia</taxon>
        <taxon>Cytophagales</taxon>
        <taxon>Cyclobacteriaceae</taxon>
        <taxon>Cyclobacterium</taxon>
    </lineage>
</organism>
<dbReference type="EMBL" id="FNZH01000007">
    <property type="protein sequence ID" value="SEJ64500.1"/>
    <property type="molecule type" value="Genomic_DNA"/>
</dbReference>